<sequence length="223" mass="23832">MPARNYNQNCPVARGLDVLGERWTLLILRELLGGPRRYGDLRAALPGIATNLLADRLRDLEDTGLVDRTELPPPIARTVYALSEQGWRKVPPVIREVATFGLDLLEPSDSALTPLNGFLAGILLGIDPARVGELFATYRIEIDGRRFEFAVAGGSLAAPHGPPAVTVTASAADLITARLGGTAAERKAALRRWKFDGAAGDVEAMRAAFQLSADPGLAVANRS</sequence>
<dbReference type="STRING" id="1260918.AWC06_22120"/>
<dbReference type="OrthoDB" id="9792527at2"/>
<evidence type="ECO:0000256" key="3">
    <source>
        <dbReference type="ARBA" id="ARBA00023163"/>
    </source>
</evidence>
<keyword evidence="3" id="KW-0804">Transcription</keyword>
<dbReference type="RefSeq" id="WP_085199344.1">
    <property type="nucleotide sequence ID" value="NZ_JACKVI010000014.1"/>
</dbReference>
<dbReference type="Gene3D" id="1.10.10.10">
    <property type="entry name" value="Winged helix-like DNA-binding domain superfamily/Winged helix DNA-binding domain"/>
    <property type="match status" value="1"/>
</dbReference>
<keyword evidence="6" id="KW-1185">Reference proteome</keyword>
<dbReference type="InterPro" id="IPR036388">
    <property type="entry name" value="WH-like_DNA-bd_sf"/>
</dbReference>
<dbReference type="InterPro" id="IPR036390">
    <property type="entry name" value="WH_DNA-bd_sf"/>
</dbReference>
<dbReference type="SUPFAM" id="SSF46785">
    <property type="entry name" value="Winged helix' DNA-binding domain"/>
    <property type="match status" value="1"/>
</dbReference>
<dbReference type="GO" id="GO:0003677">
    <property type="term" value="F:DNA binding"/>
    <property type="evidence" value="ECO:0007669"/>
    <property type="project" value="UniProtKB-KW"/>
</dbReference>
<protein>
    <submittedName>
        <fullName evidence="5">Transcriptional regulator</fullName>
    </submittedName>
</protein>
<dbReference type="Proteomes" id="UP000194000">
    <property type="component" value="Unassembled WGS sequence"/>
</dbReference>
<dbReference type="AlphaFoldDB" id="A0A1X1UMF0"/>
<accession>A0A1X1UMF0</accession>
<dbReference type="PROSITE" id="PS51118">
    <property type="entry name" value="HTH_HXLR"/>
    <property type="match status" value="1"/>
</dbReference>
<evidence type="ECO:0000313" key="6">
    <source>
        <dbReference type="Proteomes" id="UP000194000"/>
    </source>
</evidence>
<dbReference type="PANTHER" id="PTHR33204">
    <property type="entry name" value="TRANSCRIPTIONAL REGULATOR, MARR FAMILY"/>
    <property type="match status" value="1"/>
</dbReference>
<dbReference type="PANTHER" id="PTHR33204:SF18">
    <property type="entry name" value="TRANSCRIPTIONAL REGULATORY PROTEIN"/>
    <property type="match status" value="1"/>
</dbReference>
<keyword evidence="2" id="KW-0238">DNA-binding</keyword>
<comment type="caution">
    <text evidence="5">The sequence shown here is derived from an EMBL/GenBank/DDBJ whole genome shotgun (WGS) entry which is preliminary data.</text>
</comment>
<name>A0A1X1UMF0_9MYCO</name>
<reference evidence="5 6" key="1">
    <citation type="submission" date="2016-01" db="EMBL/GenBank/DDBJ databases">
        <title>The new phylogeny of the genus Mycobacterium.</title>
        <authorList>
            <person name="Tarcisio F."/>
            <person name="Conor M."/>
            <person name="Antonella G."/>
            <person name="Elisabetta G."/>
            <person name="Giulia F.S."/>
            <person name="Sara T."/>
            <person name="Anna F."/>
            <person name="Clotilde B."/>
            <person name="Roberto B."/>
            <person name="Veronica D.S."/>
            <person name="Fabio R."/>
            <person name="Monica P."/>
            <person name="Olivier J."/>
            <person name="Enrico T."/>
            <person name="Nicola S."/>
        </authorList>
    </citation>
    <scope>NUCLEOTIDE SEQUENCE [LARGE SCALE GENOMIC DNA]</scope>
    <source>
        <strain evidence="5 6">DSM 45731</strain>
    </source>
</reference>
<dbReference type="Pfam" id="PF01638">
    <property type="entry name" value="HxlR"/>
    <property type="match status" value="1"/>
</dbReference>
<gene>
    <name evidence="5" type="ORF">AWC06_22120</name>
</gene>
<keyword evidence="1" id="KW-0805">Transcription regulation</keyword>
<dbReference type="EMBL" id="LQOW01000028">
    <property type="protein sequence ID" value="ORV58013.1"/>
    <property type="molecule type" value="Genomic_DNA"/>
</dbReference>
<evidence type="ECO:0000256" key="1">
    <source>
        <dbReference type="ARBA" id="ARBA00023015"/>
    </source>
</evidence>
<dbReference type="InterPro" id="IPR002577">
    <property type="entry name" value="HTH_HxlR"/>
</dbReference>
<feature type="domain" description="HTH hxlR-type" evidence="4">
    <location>
        <begin position="10"/>
        <end position="109"/>
    </location>
</feature>
<evidence type="ECO:0000256" key="2">
    <source>
        <dbReference type="ARBA" id="ARBA00023125"/>
    </source>
</evidence>
<evidence type="ECO:0000259" key="4">
    <source>
        <dbReference type="PROSITE" id="PS51118"/>
    </source>
</evidence>
<organism evidence="5 6">
    <name type="scientific">Mycobacterium fragae</name>
    <dbReference type="NCBI Taxonomy" id="1260918"/>
    <lineage>
        <taxon>Bacteria</taxon>
        <taxon>Bacillati</taxon>
        <taxon>Actinomycetota</taxon>
        <taxon>Actinomycetes</taxon>
        <taxon>Mycobacteriales</taxon>
        <taxon>Mycobacteriaceae</taxon>
        <taxon>Mycobacterium</taxon>
    </lineage>
</organism>
<evidence type="ECO:0000313" key="5">
    <source>
        <dbReference type="EMBL" id="ORV58013.1"/>
    </source>
</evidence>
<proteinExistence type="predicted"/>